<keyword evidence="2" id="KW-1185">Reference proteome</keyword>
<evidence type="ECO:0000313" key="2">
    <source>
        <dbReference type="Proteomes" id="UP001055879"/>
    </source>
</evidence>
<dbReference type="EMBL" id="CM042047">
    <property type="protein sequence ID" value="KAI3768961.1"/>
    <property type="molecule type" value="Genomic_DNA"/>
</dbReference>
<reference evidence="2" key="1">
    <citation type="journal article" date="2022" name="Mol. Ecol. Resour.">
        <title>The genomes of chicory, endive, great burdock and yacon provide insights into Asteraceae palaeo-polyploidization history and plant inulin production.</title>
        <authorList>
            <person name="Fan W."/>
            <person name="Wang S."/>
            <person name="Wang H."/>
            <person name="Wang A."/>
            <person name="Jiang F."/>
            <person name="Liu H."/>
            <person name="Zhao H."/>
            <person name="Xu D."/>
            <person name="Zhang Y."/>
        </authorList>
    </citation>
    <scope>NUCLEOTIDE SEQUENCE [LARGE SCALE GENOMIC DNA]</scope>
    <source>
        <strain evidence="2">cv. Niubang</strain>
    </source>
</reference>
<dbReference type="Proteomes" id="UP001055879">
    <property type="component" value="Linkage Group LG01"/>
</dbReference>
<gene>
    <name evidence="1" type="ORF">L6452_00057</name>
</gene>
<proteinExistence type="predicted"/>
<accession>A0ACB9FDN1</accession>
<reference evidence="1 2" key="2">
    <citation type="journal article" date="2022" name="Mol. Ecol. Resour.">
        <title>The genomes of chicory, endive, great burdock and yacon provide insights into Asteraceae paleo-polyploidization history and plant inulin production.</title>
        <authorList>
            <person name="Fan W."/>
            <person name="Wang S."/>
            <person name="Wang H."/>
            <person name="Wang A."/>
            <person name="Jiang F."/>
            <person name="Liu H."/>
            <person name="Zhao H."/>
            <person name="Xu D."/>
            <person name="Zhang Y."/>
        </authorList>
    </citation>
    <scope>NUCLEOTIDE SEQUENCE [LARGE SCALE GENOMIC DNA]</scope>
    <source>
        <strain evidence="2">cv. Niubang</strain>
    </source>
</reference>
<comment type="caution">
    <text evidence="1">The sequence shown here is derived from an EMBL/GenBank/DDBJ whole genome shotgun (WGS) entry which is preliminary data.</text>
</comment>
<sequence length="72" mass="8371">MYCCLLFVYVYAISDLPLGLFSAGRRKPIDRRTAYRRLLNQLRVYKNCKFVCLPTSLRAISVDQSDSEIHVL</sequence>
<name>A0ACB9FDN1_ARCLA</name>
<protein>
    <submittedName>
        <fullName evidence="1">Uncharacterized protein</fullName>
    </submittedName>
</protein>
<organism evidence="1 2">
    <name type="scientific">Arctium lappa</name>
    <name type="common">Greater burdock</name>
    <name type="synonym">Lappa major</name>
    <dbReference type="NCBI Taxonomy" id="4217"/>
    <lineage>
        <taxon>Eukaryota</taxon>
        <taxon>Viridiplantae</taxon>
        <taxon>Streptophyta</taxon>
        <taxon>Embryophyta</taxon>
        <taxon>Tracheophyta</taxon>
        <taxon>Spermatophyta</taxon>
        <taxon>Magnoliopsida</taxon>
        <taxon>eudicotyledons</taxon>
        <taxon>Gunneridae</taxon>
        <taxon>Pentapetalae</taxon>
        <taxon>asterids</taxon>
        <taxon>campanulids</taxon>
        <taxon>Asterales</taxon>
        <taxon>Asteraceae</taxon>
        <taxon>Carduoideae</taxon>
        <taxon>Cardueae</taxon>
        <taxon>Arctiinae</taxon>
        <taxon>Arctium</taxon>
    </lineage>
</organism>
<evidence type="ECO:0000313" key="1">
    <source>
        <dbReference type="EMBL" id="KAI3768961.1"/>
    </source>
</evidence>